<protein>
    <submittedName>
        <fullName evidence="1">Uncharacterized protein</fullName>
    </submittedName>
</protein>
<name>A0A8E2JB99_9PEZI</name>
<evidence type="ECO:0000313" key="2">
    <source>
        <dbReference type="Proteomes" id="UP000250266"/>
    </source>
</evidence>
<sequence>MADGLNDARAMRVAEIMTDFRNLQCYIAQIRATPTAEEYYLEGYCLLRQCASEAQAVLSAPFSATNTSPGGNAETEKTQLRSIIIDACVRRFQCQRAYLRAHAGQRWMNSRNAILRGQKAHAGHFPALQAVDNNLRVELAGISDEHVDYTLRSQDAAQGKWLAEDPTLATIQQILSTRR</sequence>
<proteinExistence type="predicted"/>
<dbReference type="EMBL" id="KV745241">
    <property type="protein sequence ID" value="OCK76113.1"/>
    <property type="molecule type" value="Genomic_DNA"/>
</dbReference>
<dbReference type="AlphaFoldDB" id="A0A8E2JB99"/>
<reference evidence="1 2" key="1">
    <citation type="journal article" date="2016" name="Nat. Commun.">
        <title>Ectomycorrhizal ecology is imprinted in the genome of the dominant symbiotic fungus Cenococcum geophilum.</title>
        <authorList>
            <consortium name="DOE Joint Genome Institute"/>
            <person name="Peter M."/>
            <person name="Kohler A."/>
            <person name="Ohm R.A."/>
            <person name="Kuo A."/>
            <person name="Krutzmann J."/>
            <person name="Morin E."/>
            <person name="Arend M."/>
            <person name="Barry K.W."/>
            <person name="Binder M."/>
            <person name="Choi C."/>
            <person name="Clum A."/>
            <person name="Copeland A."/>
            <person name="Grisel N."/>
            <person name="Haridas S."/>
            <person name="Kipfer T."/>
            <person name="LaButti K."/>
            <person name="Lindquist E."/>
            <person name="Lipzen A."/>
            <person name="Maire R."/>
            <person name="Meier B."/>
            <person name="Mihaltcheva S."/>
            <person name="Molinier V."/>
            <person name="Murat C."/>
            <person name="Poggeler S."/>
            <person name="Quandt C.A."/>
            <person name="Sperisen C."/>
            <person name="Tritt A."/>
            <person name="Tisserant E."/>
            <person name="Crous P.W."/>
            <person name="Henrissat B."/>
            <person name="Nehls U."/>
            <person name="Egli S."/>
            <person name="Spatafora J.W."/>
            <person name="Grigoriev I.V."/>
            <person name="Martin F.M."/>
        </authorList>
    </citation>
    <scope>NUCLEOTIDE SEQUENCE [LARGE SCALE GENOMIC DNA]</scope>
    <source>
        <strain evidence="1 2">CBS 459.81</strain>
    </source>
</reference>
<dbReference type="Proteomes" id="UP000250266">
    <property type="component" value="Unassembled WGS sequence"/>
</dbReference>
<keyword evidence="2" id="KW-1185">Reference proteome</keyword>
<dbReference type="OrthoDB" id="4510061at2759"/>
<organism evidence="1 2">
    <name type="scientific">Lepidopterella palustris CBS 459.81</name>
    <dbReference type="NCBI Taxonomy" id="1314670"/>
    <lineage>
        <taxon>Eukaryota</taxon>
        <taxon>Fungi</taxon>
        <taxon>Dikarya</taxon>
        <taxon>Ascomycota</taxon>
        <taxon>Pezizomycotina</taxon>
        <taxon>Dothideomycetes</taxon>
        <taxon>Pleosporomycetidae</taxon>
        <taxon>Mytilinidiales</taxon>
        <taxon>Argynnaceae</taxon>
        <taxon>Lepidopterella</taxon>
    </lineage>
</organism>
<accession>A0A8E2JB99</accession>
<evidence type="ECO:0000313" key="1">
    <source>
        <dbReference type="EMBL" id="OCK76113.1"/>
    </source>
</evidence>
<gene>
    <name evidence="1" type="ORF">K432DRAFT_153843</name>
</gene>